<name>A0A641AGM7_9ACTN</name>
<dbReference type="AlphaFoldDB" id="A0A641AGM7"/>
<gene>
    <name evidence="2" type="ORF">ESP62_019275</name>
</gene>
<proteinExistence type="predicted"/>
<keyword evidence="3" id="KW-1185">Reference proteome</keyword>
<dbReference type="Proteomes" id="UP001515100">
    <property type="component" value="Unassembled WGS sequence"/>
</dbReference>
<protein>
    <submittedName>
        <fullName evidence="2">Uncharacterized protein</fullName>
    </submittedName>
</protein>
<evidence type="ECO:0000256" key="1">
    <source>
        <dbReference type="SAM" id="MobiDB-lite"/>
    </source>
</evidence>
<dbReference type="EMBL" id="SDPP02000008">
    <property type="protein sequence ID" value="KAA1372231.1"/>
    <property type="molecule type" value="Genomic_DNA"/>
</dbReference>
<sequence>MTAAADTPAMATGLPPGWIELAAFPDERTLLGFLDTQIDADGDLFTAENRAMFVQGCLLGYRTVRDQGWLHLGAVATWLPGDDGELRTTVWTIGVGLLPVPSFGDVNPVGVAERVLGSRGDVGQIEPFELVDGREGIVIGATTSVDVSDLDFDPVELMPHLRPDELGVYIVVLPMKDLPTHLGVTVGIAPNVAERTPMSVVASQMATSLQRLDGADELPADLVLVDTTRTVRPEGFMPGTADKSDHGKADDVVTADL</sequence>
<dbReference type="OrthoDB" id="3830539at2"/>
<feature type="region of interest" description="Disordered" evidence="1">
    <location>
        <begin position="233"/>
        <end position="257"/>
    </location>
</feature>
<dbReference type="RefSeq" id="WP_129185953.1">
    <property type="nucleotide sequence ID" value="NZ_JAGIOG010000001.1"/>
</dbReference>
<evidence type="ECO:0000313" key="2">
    <source>
        <dbReference type="EMBL" id="KAA1372231.1"/>
    </source>
</evidence>
<organism evidence="2 3">
    <name type="scientific">Aeromicrobium fastidiosum</name>
    <dbReference type="NCBI Taxonomy" id="52699"/>
    <lineage>
        <taxon>Bacteria</taxon>
        <taxon>Bacillati</taxon>
        <taxon>Actinomycetota</taxon>
        <taxon>Actinomycetes</taxon>
        <taxon>Propionibacteriales</taxon>
        <taxon>Nocardioidaceae</taxon>
        <taxon>Aeromicrobium</taxon>
    </lineage>
</organism>
<accession>A0A641AGM7</accession>
<comment type="caution">
    <text evidence="2">The sequence shown here is derived from an EMBL/GenBank/DDBJ whole genome shotgun (WGS) entry which is preliminary data.</text>
</comment>
<evidence type="ECO:0000313" key="3">
    <source>
        <dbReference type="Proteomes" id="UP001515100"/>
    </source>
</evidence>
<feature type="compositionally biased region" description="Basic and acidic residues" evidence="1">
    <location>
        <begin position="242"/>
        <end position="251"/>
    </location>
</feature>
<reference evidence="2" key="1">
    <citation type="submission" date="2019-09" db="EMBL/GenBank/DDBJ databases">
        <authorList>
            <person name="Li J."/>
        </authorList>
    </citation>
    <scope>NUCLEOTIDE SEQUENCE [LARGE SCALE GENOMIC DNA]</scope>
    <source>
        <strain evidence="2">NRBC 14897</strain>
    </source>
</reference>